<dbReference type="UniPathway" id="UPA00904">
    <property type="reaction ID" value="UER00874"/>
</dbReference>
<dbReference type="STRING" id="927665.HMPREF1535_05024"/>
<dbReference type="HAMAP" id="MF_01678">
    <property type="entry name" value="Salvage_MtnA"/>
    <property type="match status" value="1"/>
</dbReference>
<evidence type="ECO:0000313" key="4">
    <source>
        <dbReference type="Proteomes" id="UP000033047"/>
    </source>
</evidence>
<protein>
    <recommendedName>
        <fullName evidence="2">Methylthioribose-1-phosphate isomerase</fullName>
        <shortName evidence="2">M1Pi</shortName>
        <shortName evidence="2">MTR-1-P isomerase</shortName>
        <ecNumber evidence="2">5.3.1.23</ecNumber>
    </recommendedName>
    <alternativeName>
        <fullName evidence="2">S-methyl-5-thioribose-1-phosphate isomerase</fullName>
    </alternativeName>
</protein>
<dbReference type="Gene3D" id="1.20.120.420">
    <property type="entry name" value="translation initiation factor eif-2b, domain 1"/>
    <property type="match status" value="1"/>
</dbReference>
<comment type="pathway">
    <text evidence="2">Amino-acid biosynthesis; L-methionine biosynthesis via salvage pathway; L-methionine from S-methyl-5-thio-alpha-D-ribose 1-phosphate: step 1/6.</text>
</comment>
<keyword evidence="1 2" id="KW-0413">Isomerase</keyword>
<dbReference type="InterPro" id="IPR042529">
    <property type="entry name" value="IF_2B-like_C"/>
</dbReference>
<feature type="active site" description="Proton donor" evidence="2">
    <location>
        <position position="243"/>
    </location>
</feature>
<dbReference type="InterPro" id="IPR037171">
    <property type="entry name" value="NagB/RpiA_transferase-like"/>
</dbReference>
<dbReference type="GO" id="GO:0046523">
    <property type="term" value="F:S-methyl-5-thioribose-1-phosphate isomerase activity"/>
    <property type="evidence" value="ECO:0007669"/>
    <property type="project" value="UniProtKB-UniRule"/>
</dbReference>
<evidence type="ECO:0000256" key="2">
    <source>
        <dbReference type="HAMAP-Rule" id="MF_01678"/>
    </source>
</evidence>
<dbReference type="AlphaFoldDB" id="A0A0F5IJ40"/>
<dbReference type="EMBL" id="AQHV01000029">
    <property type="protein sequence ID" value="KKB45370.1"/>
    <property type="molecule type" value="Genomic_DNA"/>
</dbReference>
<feature type="binding site" evidence="2">
    <location>
        <position position="95"/>
    </location>
    <ligand>
        <name>substrate</name>
    </ligand>
</feature>
<feature type="site" description="Transition state stabilizer" evidence="2">
    <location>
        <position position="163"/>
    </location>
</feature>
<dbReference type="NCBIfam" id="TIGR00524">
    <property type="entry name" value="eIF-2B_rel"/>
    <property type="match status" value="1"/>
</dbReference>
<comment type="caution">
    <text evidence="3">The sequence shown here is derived from an EMBL/GenBank/DDBJ whole genome shotgun (WGS) entry which is preliminary data.</text>
</comment>
<organism evidence="3 4">
    <name type="scientific">Parabacteroides goldsteinii DSM 19448 = WAL 12034</name>
    <dbReference type="NCBI Taxonomy" id="927665"/>
    <lineage>
        <taxon>Bacteria</taxon>
        <taxon>Pseudomonadati</taxon>
        <taxon>Bacteroidota</taxon>
        <taxon>Bacteroidia</taxon>
        <taxon>Bacteroidales</taxon>
        <taxon>Tannerellaceae</taxon>
        <taxon>Parabacteroides</taxon>
    </lineage>
</organism>
<comment type="catalytic activity">
    <reaction evidence="2">
        <text>5-(methylsulfanyl)-alpha-D-ribose 1-phosphate = 5-(methylsulfanyl)-D-ribulose 1-phosphate</text>
        <dbReference type="Rhea" id="RHEA:19989"/>
        <dbReference type="ChEBI" id="CHEBI:58533"/>
        <dbReference type="ChEBI" id="CHEBI:58548"/>
        <dbReference type="EC" id="5.3.1.23"/>
    </reaction>
</comment>
<dbReference type="NCBIfam" id="NF004326">
    <property type="entry name" value="PRK05720.1"/>
    <property type="match status" value="1"/>
</dbReference>
<comment type="function">
    <text evidence="2">Catalyzes the interconversion of methylthioribose-1-phosphate (MTR-1-P) into methylthioribulose-1-phosphate (MTRu-1-P).</text>
</comment>
<dbReference type="PANTHER" id="PTHR43475">
    <property type="entry name" value="METHYLTHIORIBOSE-1-PHOSPHATE ISOMERASE"/>
    <property type="match status" value="1"/>
</dbReference>
<feature type="binding site" evidence="2">
    <location>
        <begin position="253"/>
        <end position="254"/>
    </location>
    <ligand>
        <name>substrate</name>
    </ligand>
</feature>
<feature type="binding site" evidence="2">
    <location>
        <position position="202"/>
    </location>
    <ligand>
        <name>substrate</name>
    </ligand>
</feature>
<name>A0A0F5IJ40_9BACT</name>
<reference evidence="3 4" key="1">
    <citation type="submission" date="2013-04" db="EMBL/GenBank/DDBJ databases">
        <title>The Genome Sequence of Parabacteroides goldsteinii DSM 19448.</title>
        <authorList>
            <consortium name="The Broad Institute Genomics Platform"/>
            <person name="Earl A."/>
            <person name="Ward D."/>
            <person name="Feldgarden M."/>
            <person name="Gevers D."/>
            <person name="Martens E."/>
            <person name="Sakamoto M."/>
            <person name="Benno Y."/>
            <person name="Song Y."/>
            <person name="Liu C."/>
            <person name="Lee J."/>
            <person name="Bolanos M."/>
            <person name="Vaisanen M.L."/>
            <person name="Finegold S.M."/>
            <person name="Walker B."/>
            <person name="Young S."/>
            <person name="Zeng Q."/>
            <person name="Gargeya S."/>
            <person name="Fitzgerald M."/>
            <person name="Haas B."/>
            <person name="Abouelleil A."/>
            <person name="Allen A.W."/>
            <person name="Alvarado L."/>
            <person name="Arachchi H.M."/>
            <person name="Berlin A.M."/>
            <person name="Chapman S.B."/>
            <person name="Gainer-Dewar J."/>
            <person name="Goldberg J."/>
            <person name="Griggs A."/>
            <person name="Gujja S."/>
            <person name="Hansen M."/>
            <person name="Howarth C."/>
            <person name="Imamovic A."/>
            <person name="Ireland A."/>
            <person name="Larimer J."/>
            <person name="McCowan C."/>
            <person name="Murphy C."/>
            <person name="Pearson M."/>
            <person name="Poon T.W."/>
            <person name="Priest M."/>
            <person name="Roberts A."/>
            <person name="Saif S."/>
            <person name="Shea T."/>
            <person name="Sisk P."/>
            <person name="Sykes S."/>
            <person name="Wortman J."/>
            <person name="Nusbaum C."/>
            <person name="Birren B."/>
        </authorList>
    </citation>
    <scope>NUCLEOTIDE SEQUENCE [LARGE SCALE GENOMIC DNA]</scope>
    <source>
        <strain evidence="3 4">DSM 19448</strain>
    </source>
</reference>
<dbReference type="InterPro" id="IPR000649">
    <property type="entry name" value="IF-2B-related"/>
</dbReference>
<sequence length="348" mass="38106">MKNITDLKTVRLSDDQNAVVILDQTRLPAEECYLELTSAEDIWDAIYKLKVRGAPAIGVAAAYGIYVCSRQIEVGSFDEFYTAFRRVKEYLAGSRPTAVNLVAALNRMEKVVLENASETVPALVELLHKESLAIREEDAVACRRIGEHCLSLLRPGMGILTHCNAGHLAVSEYGTALAPVYLGEERGYGFKVFADETRPLLQGARLTAYELNRAGVDVTLICDNMASSVMQKGWVQAVIVGCDRIAANGDIANKIGTSGVAILARHYGIPFYVLGPTSTIDMQCPDGKSIVIEERDPAEVTEMWYMHRMAPKDVKIFNPAFDVTPNELITAIITEKGIFNPANGGFES</sequence>
<dbReference type="InterPro" id="IPR011559">
    <property type="entry name" value="Initiation_fac_2B_a/b/d"/>
</dbReference>
<dbReference type="PANTHER" id="PTHR43475:SF1">
    <property type="entry name" value="METHYLTHIORIBOSE-1-PHOSPHATE ISOMERASE"/>
    <property type="match status" value="1"/>
</dbReference>
<dbReference type="FunFam" id="1.20.120.420:FF:000003">
    <property type="entry name" value="Methylthioribose-1-phosphate isomerase"/>
    <property type="match status" value="1"/>
</dbReference>
<accession>A0A0F5IJ40</accession>
<dbReference type="EC" id="5.3.1.23" evidence="2"/>
<dbReference type="RefSeq" id="WP_046147974.1">
    <property type="nucleotide sequence ID" value="NZ_KQ033915.1"/>
</dbReference>
<evidence type="ECO:0000256" key="1">
    <source>
        <dbReference type="ARBA" id="ARBA00023235"/>
    </source>
</evidence>
<dbReference type="InterPro" id="IPR027363">
    <property type="entry name" value="M1Pi_N"/>
</dbReference>
<keyword evidence="2" id="KW-0486">Methionine biosynthesis</keyword>
<proteinExistence type="inferred from homology"/>
<dbReference type="SUPFAM" id="SSF100950">
    <property type="entry name" value="NagB/RpiA/CoA transferase-like"/>
    <property type="match status" value="1"/>
</dbReference>
<comment type="similarity">
    <text evidence="2">Belongs to the EIF-2B alpha/beta/delta subunits family. MtnA subfamily.</text>
</comment>
<dbReference type="Pfam" id="PF01008">
    <property type="entry name" value="IF-2B"/>
    <property type="match status" value="1"/>
</dbReference>
<keyword evidence="2" id="KW-0028">Amino-acid biosynthesis</keyword>
<dbReference type="InterPro" id="IPR005251">
    <property type="entry name" value="IF-M1Pi"/>
</dbReference>
<gene>
    <name evidence="2" type="primary">mtnA</name>
    <name evidence="3" type="ORF">HMPREF1535_05024</name>
</gene>
<dbReference type="NCBIfam" id="TIGR00512">
    <property type="entry name" value="salvage_mtnA"/>
    <property type="match status" value="1"/>
</dbReference>
<dbReference type="FunFam" id="3.40.50.10470:FF:000006">
    <property type="entry name" value="Methylthioribose-1-phosphate isomerase"/>
    <property type="match status" value="1"/>
</dbReference>
<evidence type="ECO:0000313" key="3">
    <source>
        <dbReference type="EMBL" id="KKB45370.1"/>
    </source>
</evidence>
<dbReference type="PATRIC" id="fig|927665.4.peg.5149"/>
<feature type="binding site" evidence="2">
    <location>
        <begin position="52"/>
        <end position="54"/>
    </location>
    <ligand>
        <name>substrate</name>
    </ligand>
</feature>
<dbReference type="Proteomes" id="UP000033047">
    <property type="component" value="Unassembled WGS sequence"/>
</dbReference>
<dbReference type="GO" id="GO:0019509">
    <property type="term" value="P:L-methionine salvage from methylthioadenosine"/>
    <property type="evidence" value="ECO:0007669"/>
    <property type="project" value="UniProtKB-UniRule"/>
</dbReference>
<dbReference type="Gene3D" id="3.40.50.10470">
    <property type="entry name" value="Translation initiation factor eif-2b, domain 2"/>
    <property type="match status" value="1"/>
</dbReference>
<dbReference type="HOGENOM" id="CLU_016218_1_2_10"/>